<comment type="caution">
    <text evidence="1">The sequence shown here is derived from an EMBL/GenBank/DDBJ whole genome shotgun (WGS) entry which is preliminary data.</text>
</comment>
<gene>
    <name evidence="1" type="ORF">LCGC14_2896070</name>
</gene>
<name>A0A0F8YHK8_9ZZZZ</name>
<dbReference type="AlphaFoldDB" id="A0A0F8YHK8"/>
<proteinExistence type="predicted"/>
<organism evidence="1">
    <name type="scientific">marine sediment metagenome</name>
    <dbReference type="NCBI Taxonomy" id="412755"/>
    <lineage>
        <taxon>unclassified sequences</taxon>
        <taxon>metagenomes</taxon>
        <taxon>ecological metagenomes</taxon>
    </lineage>
</organism>
<dbReference type="EMBL" id="LAZR01056886">
    <property type="protein sequence ID" value="KKK73215.1"/>
    <property type="molecule type" value="Genomic_DNA"/>
</dbReference>
<protein>
    <submittedName>
        <fullName evidence="1">Uncharacterized protein</fullName>
    </submittedName>
</protein>
<reference evidence="1" key="1">
    <citation type="journal article" date="2015" name="Nature">
        <title>Complex archaea that bridge the gap between prokaryotes and eukaryotes.</title>
        <authorList>
            <person name="Spang A."/>
            <person name="Saw J.H."/>
            <person name="Jorgensen S.L."/>
            <person name="Zaremba-Niedzwiedzka K."/>
            <person name="Martijn J."/>
            <person name="Lind A.E."/>
            <person name="van Eijk R."/>
            <person name="Schleper C."/>
            <person name="Guy L."/>
            <person name="Ettema T.J."/>
        </authorList>
    </citation>
    <scope>NUCLEOTIDE SEQUENCE</scope>
</reference>
<accession>A0A0F8YHK8</accession>
<sequence length="66" mass="6930">MSTLTFKEYVSALNENNKDCNFIKDPKLRKQCKKLMKRSEGGVRMYGSLSAPAGGGMSGGAAGGAA</sequence>
<evidence type="ECO:0000313" key="1">
    <source>
        <dbReference type="EMBL" id="KKK73215.1"/>
    </source>
</evidence>